<dbReference type="EMBL" id="CP000697">
    <property type="protein sequence ID" value="ABQ30855.1"/>
    <property type="molecule type" value="Genomic_DNA"/>
</dbReference>
<evidence type="ECO:0008006" key="3">
    <source>
        <dbReference type="Google" id="ProtNLM"/>
    </source>
</evidence>
<dbReference type="Proteomes" id="UP000000245">
    <property type="component" value="Chromosome"/>
</dbReference>
<organism evidence="1 2">
    <name type="scientific">Acidiphilium cryptum (strain JF-5)</name>
    <dbReference type="NCBI Taxonomy" id="349163"/>
    <lineage>
        <taxon>Bacteria</taxon>
        <taxon>Pseudomonadati</taxon>
        <taxon>Pseudomonadota</taxon>
        <taxon>Alphaproteobacteria</taxon>
        <taxon>Acetobacterales</taxon>
        <taxon>Acidocellaceae</taxon>
        <taxon>Acidiphilium</taxon>
    </lineage>
</organism>
<name>A5FZ23_ACICJ</name>
<dbReference type="KEGG" id="acr:Acry_1650"/>
<accession>A5FZ23</accession>
<proteinExistence type="predicted"/>
<evidence type="ECO:0000313" key="2">
    <source>
        <dbReference type="Proteomes" id="UP000000245"/>
    </source>
</evidence>
<reference evidence="1 2" key="1">
    <citation type="submission" date="2007-05" db="EMBL/GenBank/DDBJ databases">
        <title>Complete sequence of chromosome of Acidiphilium cryptum JF-5.</title>
        <authorList>
            <consortium name="US DOE Joint Genome Institute"/>
            <person name="Copeland A."/>
            <person name="Lucas S."/>
            <person name="Lapidus A."/>
            <person name="Barry K."/>
            <person name="Detter J.C."/>
            <person name="Glavina del Rio T."/>
            <person name="Hammon N."/>
            <person name="Israni S."/>
            <person name="Dalin E."/>
            <person name="Tice H."/>
            <person name="Pitluck S."/>
            <person name="Sims D."/>
            <person name="Brettin T."/>
            <person name="Bruce D."/>
            <person name="Han C."/>
            <person name="Schmutz J."/>
            <person name="Larimer F."/>
            <person name="Land M."/>
            <person name="Hauser L."/>
            <person name="Kyrpides N."/>
            <person name="Kim E."/>
            <person name="Magnuson T."/>
            <person name="Richardson P."/>
        </authorList>
    </citation>
    <scope>NUCLEOTIDE SEQUENCE [LARGE SCALE GENOMIC DNA]</scope>
    <source>
        <strain evidence="1 2">JF-5</strain>
    </source>
</reference>
<dbReference type="RefSeq" id="WP_011942398.1">
    <property type="nucleotide sequence ID" value="NC_009484.1"/>
</dbReference>
<gene>
    <name evidence="1" type="ordered locus">Acry_1650</name>
</gene>
<dbReference type="InterPro" id="IPR029063">
    <property type="entry name" value="SAM-dependent_MTases_sf"/>
</dbReference>
<sequence length="248" mass="27528">MNVPAPEVMAHHQGADYLDCLGRLHRALAPRRYLEIGVWRGESLALAEAESLAIDPDFRLDRDVLAGKPACHLFACTSDDFFARRDPLALLGGPVDFAFLDGMHRFEFLLRDIVNTEHVCHGHSVIALHDCLPIDPRITNRDQNPDLRRDAVVPGWWAGDVWKVAVLLRRYRPELRLLALDAPPTGLLLVTGLDPASRRLEDNYEAMVADMMDVDLAAFGTARLFDLLAPRPTALLDDPAALAAALFP</sequence>
<dbReference type="SUPFAM" id="SSF53335">
    <property type="entry name" value="S-adenosyl-L-methionine-dependent methyltransferases"/>
    <property type="match status" value="1"/>
</dbReference>
<dbReference type="HOGENOM" id="CLU_084471_0_0_5"/>
<evidence type="ECO:0000313" key="1">
    <source>
        <dbReference type="EMBL" id="ABQ30855.1"/>
    </source>
</evidence>
<dbReference type="Gene3D" id="3.40.50.150">
    <property type="entry name" value="Vaccinia Virus protein VP39"/>
    <property type="match status" value="1"/>
</dbReference>
<dbReference type="eggNOG" id="COG4122">
    <property type="taxonomic scope" value="Bacteria"/>
</dbReference>
<keyword evidence="2" id="KW-1185">Reference proteome</keyword>
<dbReference type="Pfam" id="PF13578">
    <property type="entry name" value="Methyltransf_24"/>
    <property type="match status" value="1"/>
</dbReference>
<protein>
    <recommendedName>
        <fullName evidence="3">Methyltransferase domain-containing protein</fullName>
    </recommendedName>
</protein>
<dbReference type="STRING" id="349163.Acry_1650"/>
<dbReference type="AlphaFoldDB" id="A5FZ23"/>